<evidence type="ECO:0000256" key="6">
    <source>
        <dbReference type="ARBA" id="ARBA00023196"/>
    </source>
</evidence>
<keyword evidence="7 8" id="KW-0066">ATP synthesis</keyword>
<dbReference type="PROSITE" id="PS00389">
    <property type="entry name" value="ATPASE_DELTA"/>
    <property type="match status" value="1"/>
</dbReference>
<dbReference type="Pfam" id="PF00213">
    <property type="entry name" value="OSCP"/>
    <property type="match status" value="1"/>
</dbReference>
<evidence type="ECO:0000256" key="1">
    <source>
        <dbReference type="ARBA" id="ARBA00004370"/>
    </source>
</evidence>
<comment type="function">
    <text evidence="8">This protein is part of the stalk that links CF(0) to CF(1). It either transmits conformational changes from CF(0) to CF(1) or is implicated in proton conduction.</text>
</comment>
<sequence>MRATSTASLAQARERWEPVLRDAGDTAATYGEQLFGVVDLLEANVALRRALTEPSREGEDRARLAEAVLGGKVDAAVADLVAGLVRERWSQPGDFTDAIESLGTTSVLAAAEHAGRLEEVEDEAYRLDRILDGQRELRLALAARERSGEERGRLMADVLAGKVGPETEVLAVRAASTPRGRSVHVALREIAEMAAARRQRLVASVTSAVPLSDKQITRLADILTRQHGREVEVHVGLDPEVVGGLRIQVGEQVVDATLASRLADARRRLAG</sequence>
<evidence type="ECO:0000256" key="5">
    <source>
        <dbReference type="ARBA" id="ARBA00023136"/>
    </source>
</evidence>
<dbReference type="InterPro" id="IPR000711">
    <property type="entry name" value="ATPase_OSCP/dsu"/>
</dbReference>
<keyword evidence="6 8" id="KW-0139">CF(1)</keyword>
<organism evidence="9 10">
    <name type="scientific">Georgenia alba</name>
    <dbReference type="NCBI Taxonomy" id="2233858"/>
    <lineage>
        <taxon>Bacteria</taxon>
        <taxon>Bacillati</taxon>
        <taxon>Actinomycetota</taxon>
        <taxon>Actinomycetes</taxon>
        <taxon>Micrococcales</taxon>
        <taxon>Bogoriellaceae</taxon>
        <taxon>Georgenia</taxon>
    </lineage>
</organism>
<dbReference type="RefSeq" id="WP_382395591.1">
    <property type="nucleotide sequence ID" value="NZ_JBHTCQ010000003.1"/>
</dbReference>
<reference evidence="10" key="1">
    <citation type="journal article" date="2019" name="Int. J. Syst. Evol. Microbiol.">
        <title>The Global Catalogue of Microorganisms (GCM) 10K type strain sequencing project: providing services to taxonomists for standard genome sequencing and annotation.</title>
        <authorList>
            <consortium name="The Broad Institute Genomics Platform"/>
            <consortium name="The Broad Institute Genome Sequencing Center for Infectious Disease"/>
            <person name="Wu L."/>
            <person name="Ma J."/>
        </authorList>
    </citation>
    <scope>NUCLEOTIDE SEQUENCE [LARGE SCALE GENOMIC DNA]</scope>
    <source>
        <strain evidence="10">JCM 1490</strain>
    </source>
</reference>
<comment type="similarity">
    <text evidence="8">Belongs to the ATPase delta chain family.</text>
</comment>
<gene>
    <name evidence="8" type="primary">atpH</name>
    <name evidence="9" type="ORF">ACFQQL_14400</name>
</gene>
<keyword evidence="10" id="KW-1185">Reference proteome</keyword>
<protein>
    <recommendedName>
        <fullName evidence="8">ATP synthase subunit delta</fullName>
    </recommendedName>
    <alternativeName>
        <fullName evidence="8">ATP synthase F(1) sector subunit delta</fullName>
    </alternativeName>
    <alternativeName>
        <fullName evidence="8">F-type ATPase subunit delta</fullName>
        <shortName evidence="8">F-ATPase subunit delta</shortName>
    </alternativeName>
</protein>
<evidence type="ECO:0000256" key="2">
    <source>
        <dbReference type="ARBA" id="ARBA00022448"/>
    </source>
</evidence>
<dbReference type="EMBL" id="JBHTCQ010000003">
    <property type="protein sequence ID" value="MFC7406306.1"/>
    <property type="molecule type" value="Genomic_DNA"/>
</dbReference>
<dbReference type="Proteomes" id="UP001596455">
    <property type="component" value="Unassembled WGS sequence"/>
</dbReference>
<evidence type="ECO:0000256" key="7">
    <source>
        <dbReference type="ARBA" id="ARBA00023310"/>
    </source>
</evidence>
<dbReference type="PRINTS" id="PR00125">
    <property type="entry name" value="ATPASEDELTA"/>
</dbReference>
<evidence type="ECO:0000256" key="4">
    <source>
        <dbReference type="ARBA" id="ARBA00023065"/>
    </source>
</evidence>
<dbReference type="PANTHER" id="PTHR11910">
    <property type="entry name" value="ATP SYNTHASE DELTA CHAIN"/>
    <property type="match status" value="1"/>
</dbReference>
<comment type="subcellular location">
    <subcellularLocation>
        <location evidence="8">Cell membrane</location>
        <topology evidence="8">Peripheral membrane protein</topology>
    </subcellularLocation>
    <subcellularLocation>
        <location evidence="1">Membrane</location>
    </subcellularLocation>
</comment>
<dbReference type="HAMAP" id="MF_01416">
    <property type="entry name" value="ATP_synth_delta_bact"/>
    <property type="match status" value="1"/>
</dbReference>
<evidence type="ECO:0000313" key="10">
    <source>
        <dbReference type="Proteomes" id="UP001596455"/>
    </source>
</evidence>
<keyword evidence="3 8" id="KW-0375">Hydrogen ion transport</keyword>
<comment type="function">
    <text evidence="8">F(1)F(0) ATP synthase produces ATP from ADP in the presence of a proton or sodium gradient. F-type ATPases consist of two structural domains, F(1) containing the extramembraneous catalytic core and F(0) containing the membrane proton channel, linked together by a central stalk and a peripheral stalk. During catalysis, ATP synthesis in the catalytic domain of F(1) is coupled via a rotary mechanism of the central stalk subunits to proton translocation.</text>
</comment>
<evidence type="ECO:0000256" key="3">
    <source>
        <dbReference type="ARBA" id="ARBA00022781"/>
    </source>
</evidence>
<keyword evidence="5 8" id="KW-0472">Membrane</keyword>
<proteinExistence type="inferred from homology"/>
<dbReference type="InterPro" id="IPR020781">
    <property type="entry name" value="ATPase_OSCP/d_CS"/>
</dbReference>
<evidence type="ECO:0000313" key="9">
    <source>
        <dbReference type="EMBL" id="MFC7406306.1"/>
    </source>
</evidence>
<accession>A0ABW2QB14</accession>
<evidence type="ECO:0000256" key="8">
    <source>
        <dbReference type="HAMAP-Rule" id="MF_01416"/>
    </source>
</evidence>
<name>A0ABW2QB14_9MICO</name>
<comment type="caution">
    <text evidence="9">The sequence shown here is derived from an EMBL/GenBank/DDBJ whole genome shotgun (WGS) entry which is preliminary data.</text>
</comment>
<dbReference type="NCBIfam" id="NF009967">
    <property type="entry name" value="PRK13430.1"/>
    <property type="match status" value="1"/>
</dbReference>
<keyword evidence="2 8" id="KW-0813">Transport</keyword>
<keyword evidence="4 8" id="KW-0406">Ion transport</keyword>
<keyword evidence="8" id="KW-1003">Cell membrane</keyword>